<keyword evidence="2" id="KW-1185">Reference proteome</keyword>
<dbReference type="EMBL" id="LSSM01005223">
    <property type="protein sequence ID" value="OMJ13114.1"/>
    <property type="molecule type" value="Genomic_DNA"/>
</dbReference>
<sequence length="108" mass="12768">MTFKTRLKNYCTNNGTGLLVISRCKWNEKRERSTRCFYRIIQSHNKFEDIEELDDENGVDIQERADKHNEITKFYSKLFKTGNTNSDSQVELLNNIKSELDSQDNQNI</sequence>
<organism evidence="1 2">
    <name type="scientific">Smittium culicis</name>
    <dbReference type="NCBI Taxonomy" id="133412"/>
    <lineage>
        <taxon>Eukaryota</taxon>
        <taxon>Fungi</taxon>
        <taxon>Fungi incertae sedis</taxon>
        <taxon>Zoopagomycota</taxon>
        <taxon>Kickxellomycotina</taxon>
        <taxon>Harpellomycetes</taxon>
        <taxon>Harpellales</taxon>
        <taxon>Legeriomycetaceae</taxon>
        <taxon>Smittium</taxon>
    </lineage>
</organism>
<protein>
    <submittedName>
        <fullName evidence="1">Uncharacterized protein</fullName>
    </submittedName>
</protein>
<dbReference type="Proteomes" id="UP000187429">
    <property type="component" value="Unassembled WGS sequence"/>
</dbReference>
<evidence type="ECO:0000313" key="2">
    <source>
        <dbReference type="Proteomes" id="UP000187429"/>
    </source>
</evidence>
<name>A0A1R1XER3_9FUNG</name>
<accession>A0A1R1XER3</accession>
<gene>
    <name evidence="1" type="ORF">AYI69_g9134</name>
</gene>
<comment type="caution">
    <text evidence="1">The sequence shown here is derived from an EMBL/GenBank/DDBJ whole genome shotgun (WGS) entry which is preliminary data.</text>
</comment>
<dbReference type="AlphaFoldDB" id="A0A1R1XER3"/>
<evidence type="ECO:0000313" key="1">
    <source>
        <dbReference type="EMBL" id="OMJ13114.1"/>
    </source>
</evidence>
<reference evidence="2" key="1">
    <citation type="submission" date="2017-01" db="EMBL/GenBank/DDBJ databases">
        <authorList>
            <person name="Wang Y."/>
            <person name="White M."/>
            <person name="Kvist S."/>
            <person name="Moncalvo J.-M."/>
        </authorList>
    </citation>
    <scope>NUCLEOTIDE SEQUENCE [LARGE SCALE GENOMIC DNA]</scope>
    <source>
        <strain evidence="2">ID-206-W2</strain>
    </source>
</reference>
<proteinExistence type="predicted"/>